<sequence>MTIAPAIYEVDEEEDQEIVDMLLTNEHTPREPRLITTPPPKVTRKKMKYVNQRQQRDEDSRKTPHWNPVGPGPGTRQDRYGGNKFKGTPNPLTSYARIEHALVGQSLLEIIGPRLQGETIIKDVFSSLPVPPEPKTASARAKNVDIEAAIESQAAEKGLVPHKPWMEKCLQLYAVSTVCQGVILVGPSGSGKSACVQSLIEALCINPRGMSRQSQSQSKVTGAQQADANHRLLKINPCVVDDYQTMFGYLNQQGDWVDGIFTHTFRKANRNVSTTWISMDGPLTATWADNLNSVLDSDRMLHLKNGDKLALSESVKFLFETDDLAAASPSTLCRCVLQKAFNKTVDPVSQFVINEAK</sequence>
<protein>
    <recommendedName>
        <fullName evidence="2">Dynein heavy chain hydrolytic ATP-binding dynein motor region domain-containing protein</fullName>
    </recommendedName>
</protein>
<dbReference type="GO" id="GO:0007018">
    <property type="term" value="P:microtubule-based movement"/>
    <property type="evidence" value="ECO:0007669"/>
    <property type="project" value="InterPro"/>
</dbReference>
<evidence type="ECO:0000259" key="2">
    <source>
        <dbReference type="Pfam" id="PF12774"/>
    </source>
</evidence>
<dbReference type="SUPFAM" id="SSF52540">
    <property type="entry name" value="P-loop containing nucleoside triphosphate hydrolases"/>
    <property type="match status" value="1"/>
</dbReference>
<proteinExistence type="predicted"/>
<dbReference type="InterPro" id="IPR026983">
    <property type="entry name" value="DHC"/>
</dbReference>
<dbReference type="AlphaFoldDB" id="A0A7J7JWN7"/>
<dbReference type="InterPro" id="IPR027417">
    <property type="entry name" value="P-loop_NTPase"/>
</dbReference>
<dbReference type="OrthoDB" id="447173at2759"/>
<dbReference type="GO" id="GO:0051959">
    <property type="term" value="F:dynein light intermediate chain binding"/>
    <property type="evidence" value="ECO:0007669"/>
    <property type="project" value="InterPro"/>
</dbReference>
<organism evidence="3 4">
    <name type="scientific">Bugula neritina</name>
    <name type="common">Brown bryozoan</name>
    <name type="synonym">Sertularia neritina</name>
    <dbReference type="NCBI Taxonomy" id="10212"/>
    <lineage>
        <taxon>Eukaryota</taxon>
        <taxon>Metazoa</taxon>
        <taxon>Spiralia</taxon>
        <taxon>Lophotrochozoa</taxon>
        <taxon>Bryozoa</taxon>
        <taxon>Gymnolaemata</taxon>
        <taxon>Cheilostomatida</taxon>
        <taxon>Flustrina</taxon>
        <taxon>Buguloidea</taxon>
        <taxon>Bugulidae</taxon>
        <taxon>Bugula</taxon>
    </lineage>
</organism>
<feature type="region of interest" description="Disordered" evidence="1">
    <location>
        <begin position="25"/>
        <end position="89"/>
    </location>
</feature>
<dbReference type="GO" id="GO:0005524">
    <property type="term" value="F:ATP binding"/>
    <property type="evidence" value="ECO:0007669"/>
    <property type="project" value="InterPro"/>
</dbReference>
<dbReference type="Gene3D" id="3.40.50.300">
    <property type="entry name" value="P-loop containing nucleotide triphosphate hydrolases"/>
    <property type="match status" value="1"/>
</dbReference>
<reference evidence="3" key="1">
    <citation type="submission" date="2020-06" db="EMBL/GenBank/DDBJ databases">
        <title>Draft genome of Bugula neritina, a colonial animal packing powerful symbionts and potential medicines.</title>
        <authorList>
            <person name="Rayko M."/>
        </authorList>
    </citation>
    <scope>NUCLEOTIDE SEQUENCE [LARGE SCALE GENOMIC DNA]</scope>
    <source>
        <strain evidence="3">Kwan_BN1</strain>
    </source>
</reference>
<feature type="domain" description="Dynein heavy chain hydrolytic ATP-binding dynein motor region" evidence="2">
    <location>
        <begin position="100"/>
        <end position="193"/>
    </location>
</feature>
<comment type="caution">
    <text evidence="3">The sequence shown here is derived from an EMBL/GenBank/DDBJ whole genome shotgun (WGS) entry which is preliminary data.</text>
</comment>
<name>A0A7J7JWN7_BUGNE</name>
<evidence type="ECO:0000313" key="3">
    <source>
        <dbReference type="EMBL" id="KAF6030091.1"/>
    </source>
</evidence>
<evidence type="ECO:0000313" key="4">
    <source>
        <dbReference type="Proteomes" id="UP000593567"/>
    </source>
</evidence>
<dbReference type="GO" id="GO:0030286">
    <property type="term" value="C:dynein complex"/>
    <property type="evidence" value="ECO:0007669"/>
    <property type="project" value="InterPro"/>
</dbReference>
<dbReference type="GO" id="GO:0045505">
    <property type="term" value="F:dynein intermediate chain binding"/>
    <property type="evidence" value="ECO:0007669"/>
    <property type="project" value="InterPro"/>
</dbReference>
<keyword evidence="4" id="KW-1185">Reference proteome</keyword>
<dbReference type="EMBL" id="VXIV02001757">
    <property type="protein sequence ID" value="KAF6030091.1"/>
    <property type="molecule type" value="Genomic_DNA"/>
</dbReference>
<dbReference type="Pfam" id="PF12774">
    <property type="entry name" value="AAA_6"/>
    <property type="match status" value="1"/>
</dbReference>
<dbReference type="Proteomes" id="UP000593567">
    <property type="component" value="Unassembled WGS sequence"/>
</dbReference>
<accession>A0A7J7JWN7</accession>
<dbReference type="PANTHER" id="PTHR45703">
    <property type="entry name" value="DYNEIN HEAVY CHAIN"/>
    <property type="match status" value="1"/>
</dbReference>
<evidence type="ECO:0000256" key="1">
    <source>
        <dbReference type="SAM" id="MobiDB-lite"/>
    </source>
</evidence>
<gene>
    <name evidence="3" type="ORF">EB796_011604</name>
</gene>
<dbReference type="InterPro" id="IPR035699">
    <property type="entry name" value="AAA_6"/>
</dbReference>
<dbReference type="PANTHER" id="PTHR45703:SF8">
    <property type="entry name" value="DYNEINS HEAVY CHAIN"/>
    <property type="match status" value="1"/>
</dbReference>